<evidence type="ECO:0000256" key="1">
    <source>
        <dbReference type="ARBA" id="ARBA00001954"/>
    </source>
</evidence>
<dbReference type="PANTHER" id="PTHR13096">
    <property type="entry name" value="MINA53 MYC INDUCED NUCLEAR ANTIGEN"/>
    <property type="match status" value="1"/>
</dbReference>
<reference evidence="6" key="1">
    <citation type="submission" date="2024-07" db="EMBL/GenBank/DDBJ databases">
        <title>Pseudomonas strain that inhibits Aeromonas fish pathogens.</title>
        <authorList>
            <person name="Wildschutte H."/>
        </authorList>
    </citation>
    <scope>NUCLEOTIDE SEQUENCE [LARGE SCALE GENOMIC DNA]</scope>
    <source>
        <strain evidence="6">n60</strain>
    </source>
</reference>
<dbReference type="Gene3D" id="2.60.120.650">
    <property type="entry name" value="Cupin"/>
    <property type="match status" value="1"/>
</dbReference>
<evidence type="ECO:0000256" key="2">
    <source>
        <dbReference type="ARBA" id="ARBA00022723"/>
    </source>
</evidence>
<comment type="caution">
    <text evidence="5">The sequence shown here is derived from an EMBL/GenBank/DDBJ whole genome shotgun (WGS) entry which is preliminary data.</text>
</comment>
<evidence type="ECO:0000313" key="5">
    <source>
        <dbReference type="EMBL" id="MEX6464397.1"/>
    </source>
</evidence>
<dbReference type="InterPro" id="IPR039994">
    <property type="entry name" value="NO66-like"/>
</dbReference>
<dbReference type="PANTHER" id="PTHR13096:SF8">
    <property type="entry name" value="RIBOSOMAL OXYGENASE 1"/>
    <property type="match status" value="1"/>
</dbReference>
<dbReference type="PROSITE" id="PS51184">
    <property type="entry name" value="JMJC"/>
    <property type="match status" value="1"/>
</dbReference>
<dbReference type="SUPFAM" id="SSF51197">
    <property type="entry name" value="Clavaminate synthase-like"/>
    <property type="match status" value="1"/>
</dbReference>
<dbReference type="GO" id="GO:0016491">
    <property type="term" value="F:oxidoreductase activity"/>
    <property type="evidence" value="ECO:0007669"/>
    <property type="project" value="UniProtKB-KW"/>
</dbReference>
<evidence type="ECO:0000313" key="6">
    <source>
        <dbReference type="Proteomes" id="UP001560293"/>
    </source>
</evidence>
<keyword evidence="6" id="KW-1185">Reference proteome</keyword>
<dbReference type="Pfam" id="PF08007">
    <property type="entry name" value="JmjC_2"/>
    <property type="match status" value="1"/>
</dbReference>
<dbReference type="Proteomes" id="UP001560293">
    <property type="component" value="Unassembled WGS sequence"/>
</dbReference>
<gene>
    <name evidence="5" type="ORF">AB6N35_08580</name>
</gene>
<protein>
    <submittedName>
        <fullName evidence="5">Cupin domain-containing protein</fullName>
        <ecNumber evidence="5">1.14.11.47</ecNumber>
    </submittedName>
</protein>
<dbReference type="EMBL" id="JBFTEZ010000002">
    <property type="protein sequence ID" value="MEX6464397.1"/>
    <property type="molecule type" value="Genomic_DNA"/>
</dbReference>
<name>A0ABV3YL60_9ACTN</name>
<evidence type="ECO:0000256" key="3">
    <source>
        <dbReference type="ARBA" id="ARBA00023004"/>
    </source>
</evidence>
<dbReference type="SMART" id="SM00558">
    <property type="entry name" value="JmjC"/>
    <property type="match status" value="1"/>
</dbReference>
<sequence>MRALHRCVACSSDEFAARVWGQRPLLTRAAELPRDYSDLLTPAMVDEIVAERGVRTPFVRMAREGTLVDRACFTRSAGFGAQIADQLDPDGVLTQYAAGATLVLQGLHRFWPPIIDFVRGMTSDIGHPVQTNAYITPPANRGFDPHYDVHDVFVLQVSGTKRWRVHEPVHQHPLPDHPWTDHREAIAERAKDEPVIDTVLEPGDCLYLPRGWVHSAEAQGDTSIHLTVGVAPLTGHDVATAMIEALASEEELRASLPFGLAPVESARAEPHAREVLDVLARLIAEKQEQLRALAGEALAEKYLDLTRPAAIRPLATLDAVASLDADTQLRLREGLHARVDCTECDSDSDSDADADAANPGTVVLRLPTKSVTFPAVCTSALRAVLEGDPVSAGSLPGLDADDGRVVLRRLLREGVVVAL</sequence>
<keyword evidence="5" id="KW-0560">Oxidoreductase</keyword>
<evidence type="ECO:0000259" key="4">
    <source>
        <dbReference type="PROSITE" id="PS51184"/>
    </source>
</evidence>
<organism evidence="5 6">
    <name type="scientific">Dietzia cinnamea</name>
    <dbReference type="NCBI Taxonomy" id="321318"/>
    <lineage>
        <taxon>Bacteria</taxon>
        <taxon>Bacillati</taxon>
        <taxon>Actinomycetota</taxon>
        <taxon>Actinomycetes</taxon>
        <taxon>Mycobacteriales</taxon>
        <taxon>Dietziaceae</taxon>
        <taxon>Dietzia</taxon>
    </lineage>
</organism>
<dbReference type="EC" id="1.14.11.47" evidence="5"/>
<keyword evidence="3" id="KW-0408">Iron</keyword>
<feature type="domain" description="JmjC" evidence="4">
    <location>
        <begin position="100"/>
        <end position="247"/>
    </location>
</feature>
<dbReference type="InterPro" id="IPR003347">
    <property type="entry name" value="JmjC_dom"/>
</dbReference>
<keyword evidence="2" id="KW-0479">Metal-binding</keyword>
<accession>A0ABV3YL60</accession>
<dbReference type="RefSeq" id="WP_061229674.1">
    <property type="nucleotide sequence ID" value="NZ_JBFTEZ010000002.1"/>
</dbReference>
<comment type="cofactor">
    <cofactor evidence="1">
        <name>Fe(2+)</name>
        <dbReference type="ChEBI" id="CHEBI:29033"/>
    </cofactor>
</comment>
<proteinExistence type="predicted"/>